<keyword evidence="3" id="KW-1185">Reference proteome</keyword>
<evidence type="ECO:0000259" key="1">
    <source>
        <dbReference type="Pfam" id="PF00534"/>
    </source>
</evidence>
<name>A0ABW4VZF1_9BACI</name>
<dbReference type="GO" id="GO:0016757">
    <property type="term" value="F:glycosyltransferase activity"/>
    <property type="evidence" value="ECO:0007669"/>
    <property type="project" value="UniProtKB-KW"/>
</dbReference>
<proteinExistence type="predicted"/>
<feature type="domain" description="Glycosyl transferase family 1" evidence="1">
    <location>
        <begin position="219"/>
        <end position="379"/>
    </location>
</feature>
<dbReference type="InterPro" id="IPR050194">
    <property type="entry name" value="Glycosyltransferase_grp1"/>
</dbReference>
<evidence type="ECO:0000313" key="3">
    <source>
        <dbReference type="Proteomes" id="UP001597383"/>
    </source>
</evidence>
<dbReference type="Proteomes" id="UP001597383">
    <property type="component" value="Unassembled WGS sequence"/>
</dbReference>
<protein>
    <submittedName>
        <fullName evidence="2">Glycosyltransferase</fullName>
        <ecNumber evidence="2">2.4.-.-</ecNumber>
    </submittedName>
</protein>
<gene>
    <name evidence="2" type="ORF">ACFSJF_09820</name>
</gene>
<comment type="caution">
    <text evidence="2">The sequence shown here is derived from an EMBL/GenBank/DDBJ whole genome shotgun (WGS) entry which is preliminary data.</text>
</comment>
<keyword evidence="2" id="KW-0328">Glycosyltransferase</keyword>
<evidence type="ECO:0000313" key="2">
    <source>
        <dbReference type="EMBL" id="MFD2044564.1"/>
    </source>
</evidence>
<dbReference type="EMBL" id="JBHUHQ010000015">
    <property type="protein sequence ID" value="MFD2044564.1"/>
    <property type="molecule type" value="Genomic_DNA"/>
</dbReference>
<sequence>MKKDKNNRIAIITPFYPIKHRNDLFEDTKAVFYLLKEFANDNDILIIHLFMHGFKNAWRQLPKVLPLKSNYRKYLYTDDYGNNILFFEYLLLFPKTIKTFRYFSNKYASFIKQYCKEEQYKPEVGVVHFPTYYNDLMKNMDIFPKKIAVIHSFDIKNIKNGYSLVFWKKYFEEFDAIGFRSYVIKKEFEKLIGTRNNSFMSLSGIPEEYITLEVNKPNYNINENIKLMYAGRLDDNKNVARSVLALNKLGKSVPYSFTIVGDGEEKKNIENLVSNLGVSEKITFEGRVTREKTFTLMQEADIFIMVSKKETLGLVYLEAMAAGCIIIATRGQGIDGIVIDGENGFLTDSNDENAIHQTIYHVMTLNPEEQMRIRDNAKNTVNNLSDTSLSEEYYYNICSIILKDMHFNE</sequence>
<dbReference type="PANTHER" id="PTHR45947:SF3">
    <property type="entry name" value="SULFOQUINOVOSYL TRANSFERASE SQD2"/>
    <property type="match status" value="1"/>
</dbReference>
<dbReference type="InterPro" id="IPR001296">
    <property type="entry name" value="Glyco_trans_1"/>
</dbReference>
<keyword evidence="2" id="KW-0808">Transferase</keyword>
<dbReference type="EC" id="2.4.-.-" evidence="2"/>
<dbReference type="PANTHER" id="PTHR45947">
    <property type="entry name" value="SULFOQUINOVOSYL TRANSFERASE SQD2"/>
    <property type="match status" value="1"/>
</dbReference>
<dbReference type="SUPFAM" id="SSF53756">
    <property type="entry name" value="UDP-Glycosyltransferase/glycogen phosphorylase"/>
    <property type="match status" value="1"/>
</dbReference>
<dbReference type="Gene3D" id="3.40.50.2000">
    <property type="entry name" value="Glycogen Phosphorylase B"/>
    <property type="match status" value="2"/>
</dbReference>
<organism evidence="2 3">
    <name type="scientific">Ornithinibacillus salinisoli</name>
    <dbReference type="NCBI Taxonomy" id="1848459"/>
    <lineage>
        <taxon>Bacteria</taxon>
        <taxon>Bacillati</taxon>
        <taxon>Bacillota</taxon>
        <taxon>Bacilli</taxon>
        <taxon>Bacillales</taxon>
        <taxon>Bacillaceae</taxon>
        <taxon>Ornithinibacillus</taxon>
    </lineage>
</organism>
<dbReference type="RefSeq" id="WP_377556209.1">
    <property type="nucleotide sequence ID" value="NZ_JBHUHQ010000015.1"/>
</dbReference>
<accession>A0ABW4VZF1</accession>
<dbReference type="Pfam" id="PF00534">
    <property type="entry name" value="Glycos_transf_1"/>
    <property type="match status" value="1"/>
</dbReference>
<reference evidence="3" key="1">
    <citation type="journal article" date="2019" name="Int. J. Syst. Evol. Microbiol.">
        <title>The Global Catalogue of Microorganisms (GCM) 10K type strain sequencing project: providing services to taxonomists for standard genome sequencing and annotation.</title>
        <authorList>
            <consortium name="The Broad Institute Genomics Platform"/>
            <consortium name="The Broad Institute Genome Sequencing Center for Infectious Disease"/>
            <person name="Wu L."/>
            <person name="Ma J."/>
        </authorList>
    </citation>
    <scope>NUCLEOTIDE SEQUENCE [LARGE SCALE GENOMIC DNA]</scope>
    <source>
        <strain evidence="3">R28</strain>
    </source>
</reference>